<gene>
    <name evidence="2" type="ORF">D0817_22940</name>
</gene>
<name>A0A434A0U8_9FLAO</name>
<keyword evidence="1" id="KW-0812">Transmembrane</keyword>
<keyword evidence="1" id="KW-1133">Transmembrane helix</keyword>
<proteinExistence type="predicted"/>
<comment type="caution">
    <text evidence="2">The sequence shown here is derived from an EMBL/GenBank/DDBJ whole genome shotgun (WGS) entry which is preliminary data.</text>
</comment>
<accession>A0A434A0U8</accession>
<evidence type="ECO:0000313" key="3">
    <source>
        <dbReference type="Proteomes" id="UP000288102"/>
    </source>
</evidence>
<evidence type="ECO:0000256" key="1">
    <source>
        <dbReference type="SAM" id="Phobius"/>
    </source>
</evidence>
<organism evidence="2 3">
    <name type="scientific">Flavobacterium cupreum</name>
    <dbReference type="NCBI Taxonomy" id="2133766"/>
    <lineage>
        <taxon>Bacteria</taxon>
        <taxon>Pseudomonadati</taxon>
        <taxon>Bacteroidota</taxon>
        <taxon>Flavobacteriia</taxon>
        <taxon>Flavobacteriales</taxon>
        <taxon>Flavobacteriaceae</taxon>
        <taxon>Flavobacterium</taxon>
    </lineage>
</organism>
<protein>
    <submittedName>
        <fullName evidence="2">Uncharacterized protein</fullName>
    </submittedName>
</protein>
<keyword evidence="3" id="KW-1185">Reference proteome</keyword>
<dbReference type="EMBL" id="QWDM01000021">
    <property type="protein sequence ID" value="RUT68010.1"/>
    <property type="molecule type" value="Genomic_DNA"/>
</dbReference>
<keyword evidence="1" id="KW-0472">Membrane</keyword>
<reference evidence="3" key="1">
    <citation type="journal article" date="2019" name="Syst. Appl. Microbiol.">
        <title>Flavobacterium circumlabens sp. nov. and Flavobacterium cupreum sp. nov., two psychrotrophic species isolated from Antarctic environmental samples.</title>
        <authorList>
            <person name="Kralova S."/>
            <person name="Busse H.-J."/>
            <person name="Svec P."/>
            <person name="Maslanova I."/>
            <person name="Stankova E."/>
            <person name="Bartak M."/>
            <person name="Sedlacek I."/>
        </authorList>
    </citation>
    <scope>NUCLEOTIDE SEQUENCE [LARGE SCALE GENOMIC DNA]</scope>
    <source>
        <strain evidence="3">CCM 8825</strain>
    </source>
</reference>
<dbReference type="OrthoDB" id="1376526at2"/>
<feature type="transmembrane region" description="Helical" evidence="1">
    <location>
        <begin position="6"/>
        <end position="23"/>
    </location>
</feature>
<dbReference type="Proteomes" id="UP000288102">
    <property type="component" value="Unassembled WGS sequence"/>
</dbReference>
<dbReference type="AlphaFoldDB" id="A0A434A0U8"/>
<sequence length="66" mass="7722">MSRELFASKLTSIWIGGLFFWIFKGFKGSYHDMISEKYETRNLWVGYFIMLAGALGLVYFIVKDDL</sequence>
<dbReference type="RefSeq" id="WP_127340624.1">
    <property type="nucleotide sequence ID" value="NZ_QWDM01000021.1"/>
</dbReference>
<feature type="transmembrane region" description="Helical" evidence="1">
    <location>
        <begin position="44"/>
        <end position="62"/>
    </location>
</feature>
<evidence type="ECO:0000313" key="2">
    <source>
        <dbReference type="EMBL" id="RUT68010.1"/>
    </source>
</evidence>